<dbReference type="InterPro" id="IPR002155">
    <property type="entry name" value="Thiolase"/>
</dbReference>
<evidence type="ECO:0000256" key="5">
    <source>
        <dbReference type="ARBA" id="ARBA00024073"/>
    </source>
</evidence>
<evidence type="ECO:0000259" key="8">
    <source>
        <dbReference type="Pfam" id="PF00108"/>
    </source>
</evidence>
<organism evidence="10 11">
    <name type="scientific">Paenibacillus athensensis</name>
    <dbReference type="NCBI Taxonomy" id="1967502"/>
    <lineage>
        <taxon>Bacteria</taxon>
        <taxon>Bacillati</taxon>
        <taxon>Bacillota</taxon>
        <taxon>Bacilli</taxon>
        <taxon>Bacillales</taxon>
        <taxon>Paenibacillaceae</taxon>
        <taxon>Paenibacillus</taxon>
    </lineage>
</organism>
<dbReference type="EC" id="2.3.1.16" evidence="5"/>
<dbReference type="Pfam" id="PF02803">
    <property type="entry name" value="Thiolase_C"/>
    <property type="match status" value="1"/>
</dbReference>
<dbReference type="EMBL" id="MYFO01000001">
    <property type="protein sequence ID" value="TFE91964.1"/>
    <property type="molecule type" value="Genomic_DNA"/>
</dbReference>
<sequence length="410" mass="43038">MEDAVIVSITRTAVGKSRKGALADTRAEDLGRTVLEEALRRAPGLAPAEIDDVIIGCAMPEGEQGLNFARTMALYAGLPVTVPAITVNRFCASGLQAIAFAAERIALGQAEAIVAGGVESMSHVPMAGFKLSPHPQLVQTMPELYMGMGHTAEAVARRFGITREDQDAFALASHRKAAEALRANRFRDEIVPVAAVRRGVDASGRPWARPLQFDTDEGVRPDTTLAGLARLKPAFSLGGTVTAGNASQMSDGAAAAVVMSRRKAEALGLQPLAALRAFALAGVEPELMGVGPVQAIPRALRLAGLNRDQVDLYEINEAFASQCVHVIRELELDEARVNVNGGAIALGHPLGCTGAKLTASLIYELRRRGGGIGVVSMCVGGGMGAAGVFEVFPAASDDQPQHRIAEEERP</sequence>
<dbReference type="Pfam" id="PF00108">
    <property type="entry name" value="Thiolase_N"/>
    <property type="match status" value="1"/>
</dbReference>
<dbReference type="OrthoDB" id="9764892at2"/>
<dbReference type="RefSeq" id="WP_134748984.1">
    <property type="nucleotide sequence ID" value="NZ_MYFO02000001.1"/>
</dbReference>
<dbReference type="FunFam" id="3.40.47.10:FF:000010">
    <property type="entry name" value="Acetyl-CoA acetyltransferase (Thiolase)"/>
    <property type="match status" value="1"/>
</dbReference>
<dbReference type="AlphaFoldDB" id="A0A4Y8QAN1"/>
<proteinExistence type="inferred from homology"/>
<comment type="pathway">
    <text evidence="1">Lipid metabolism.</text>
</comment>
<reference evidence="10 11" key="1">
    <citation type="submission" date="2017-03" db="EMBL/GenBank/DDBJ databases">
        <title>Isolation of Levoglucosan Utilizing Bacteria.</title>
        <authorList>
            <person name="Arya A.S."/>
        </authorList>
    </citation>
    <scope>NUCLEOTIDE SEQUENCE [LARGE SCALE GENOMIC DNA]</scope>
    <source>
        <strain evidence="10 11">MEC069</strain>
    </source>
</reference>
<dbReference type="InterPro" id="IPR016039">
    <property type="entry name" value="Thiolase-like"/>
</dbReference>
<dbReference type="PANTHER" id="PTHR43853">
    <property type="entry name" value="3-KETOACYL-COA THIOLASE, PEROXISOMAL"/>
    <property type="match status" value="1"/>
</dbReference>
<protein>
    <recommendedName>
        <fullName evidence="5">acetyl-CoA C-acyltransferase</fullName>
        <ecNumber evidence="5">2.3.1.16</ecNumber>
    </recommendedName>
</protein>
<evidence type="ECO:0000256" key="4">
    <source>
        <dbReference type="ARBA" id="ARBA00023315"/>
    </source>
</evidence>
<dbReference type="InterPro" id="IPR020610">
    <property type="entry name" value="Thiolase_AS"/>
</dbReference>
<dbReference type="GO" id="GO:0006635">
    <property type="term" value="P:fatty acid beta-oxidation"/>
    <property type="evidence" value="ECO:0007669"/>
    <property type="project" value="TreeGrafter"/>
</dbReference>
<name>A0A4Y8QAN1_9BACL</name>
<keyword evidence="11" id="KW-1185">Reference proteome</keyword>
<keyword evidence="4 7" id="KW-0012">Acyltransferase</keyword>
<dbReference type="InterPro" id="IPR020617">
    <property type="entry name" value="Thiolase_C"/>
</dbReference>
<dbReference type="InterPro" id="IPR020615">
    <property type="entry name" value="Thiolase_acyl_enz_int_AS"/>
</dbReference>
<evidence type="ECO:0000256" key="3">
    <source>
        <dbReference type="ARBA" id="ARBA00022679"/>
    </source>
</evidence>
<dbReference type="Proteomes" id="UP000298246">
    <property type="component" value="Unassembled WGS sequence"/>
</dbReference>
<dbReference type="GO" id="GO:0005737">
    <property type="term" value="C:cytoplasm"/>
    <property type="evidence" value="ECO:0007669"/>
    <property type="project" value="UniProtKB-ARBA"/>
</dbReference>
<evidence type="ECO:0000256" key="6">
    <source>
        <dbReference type="PIRSR" id="PIRSR000429-1"/>
    </source>
</evidence>
<accession>A0A4Y8QAN1</accession>
<evidence type="ECO:0000256" key="7">
    <source>
        <dbReference type="RuleBase" id="RU003557"/>
    </source>
</evidence>
<dbReference type="GO" id="GO:0003988">
    <property type="term" value="F:acetyl-CoA C-acyltransferase activity"/>
    <property type="evidence" value="ECO:0007669"/>
    <property type="project" value="UniProtKB-EC"/>
</dbReference>
<comment type="caution">
    <text evidence="10">The sequence shown here is derived from an EMBL/GenBank/DDBJ whole genome shotgun (WGS) entry which is preliminary data.</text>
</comment>
<dbReference type="NCBIfam" id="TIGR01930">
    <property type="entry name" value="AcCoA-C-Actrans"/>
    <property type="match status" value="1"/>
</dbReference>
<evidence type="ECO:0000256" key="1">
    <source>
        <dbReference type="ARBA" id="ARBA00005189"/>
    </source>
</evidence>
<feature type="active site" description="Proton acceptor" evidence="6">
    <location>
        <position position="378"/>
    </location>
</feature>
<dbReference type="PIRSF" id="PIRSF000429">
    <property type="entry name" value="Ac-CoA_Ac_transf"/>
    <property type="match status" value="1"/>
</dbReference>
<dbReference type="CDD" id="cd00751">
    <property type="entry name" value="thiolase"/>
    <property type="match status" value="1"/>
</dbReference>
<feature type="active site" description="Acyl-thioester intermediate" evidence="6">
    <location>
        <position position="91"/>
    </location>
</feature>
<evidence type="ECO:0000313" key="10">
    <source>
        <dbReference type="EMBL" id="TFE91964.1"/>
    </source>
</evidence>
<gene>
    <name evidence="10" type="ORF">B5M42_01630</name>
</gene>
<dbReference type="PROSITE" id="PS00098">
    <property type="entry name" value="THIOLASE_1"/>
    <property type="match status" value="1"/>
</dbReference>
<keyword evidence="3 7" id="KW-0808">Transferase</keyword>
<comment type="similarity">
    <text evidence="2 7">Belongs to the thiolase-like superfamily. Thiolase family.</text>
</comment>
<dbReference type="InterPro" id="IPR020616">
    <property type="entry name" value="Thiolase_N"/>
</dbReference>
<feature type="domain" description="Thiolase N-terminal" evidence="8">
    <location>
        <begin position="5"/>
        <end position="261"/>
    </location>
</feature>
<dbReference type="SUPFAM" id="SSF53901">
    <property type="entry name" value="Thiolase-like"/>
    <property type="match status" value="2"/>
</dbReference>
<evidence type="ECO:0000259" key="9">
    <source>
        <dbReference type="Pfam" id="PF02803"/>
    </source>
</evidence>
<dbReference type="PROSITE" id="PS00099">
    <property type="entry name" value="THIOLASE_3"/>
    <property type="match status" value="1"/>
</dbReference>
<dbReference type="GO" id="GO:0010124">
    <property type="term" value="P:phenylacetate catabolic process"/>
    <property type="evidence" value="ECO:0007669"/>
    <property type="project" value="TreeGrafter"/>
</dbReference>
<feature type="active site" description="Proton acceptor" evidence="6">
    <location>
        <position position="348"/>
    </location>
</feature>
<evidence type="ECO:0000313" key="11">
    <source>
        <dbReference type="Proteomes" id="UP000298246"/>
    </source>
</evidence>
<dbReference type="PROSITE" id="PS00737">
    <property type="entry name" value="THIOLASE_2"/>
    <property type="match status" value="1"/>
</dbReference>
<dbReference type="PANTHER" id="PTHR43853:SF21">
    <property type="entry name" value="STEROID 3-KETOACYL-COA THIOLASE"/>
    <property type="match status" value="1"/>
</dbReference>
<dbReference type="InterPro" id="IPR050215">
    <property type="entry name" value="Thiolase-like_sf_Thiolase"/>
</dbReference>
<dbReference type="InterPro" id="IPR020613">
    <property type="entry name" value="Thiolase_CS"/>
</dbReference>
<evidence type="ECO:0000256" key="2">
    <source>
        <dbReference type="ARBA" id="ARBA00010982"/>
    </source>
</evidence>
<dbReference type="Gene3D" id="3.40.47.10">
    <property type="match status" value="1"/>
</dbReference>
<feature type="domain" description="Thiolase C-terminal" evidence="9">
    <location>
        <begin position="270"/>
        <end position="390"/>
    </location>
</feature>